<dbReference type="AlphaFoldDB" id="A0A6P2CKJ3"/>
<feature type="domain" description="ABC transporter" evidence="4">
    <location>
        <begin position="8"/>
        <end position="239"/>
    </location>
</feature>
<keyword evidence="1" id="KW-0813">Transport</keyword>
<dbReference type="CDD" id="cd03293">
    <property type="entry name" value="ABC_NrtD_SsuB_transporters"/>
    <property type="match status" value="1"/>
</dbReference>
<dbReference type="Gene3D" id="3.40.50.300">
    <property type="entry name" value="P-loop containing nucleotide triphosphate hydrolases"/>
    <property type="match status" value="1"/>
</dbReference>
<dbReference type="PROSITE" id="PS50893">
    <property type="entry name" value="ABC_TRANSPORTER_2"/>
    <property type="match status" value="1"/>
</dbReference>
<dbReference type="Proteomes" id="UP000471120">
    <property type="component" value="Unassembled WGS sequence"/>
</dbReference>
<dbReference type="EMBL" id="QRCM01000001">
    <property type="protein sequence ID" value="TXG91676.1"/>
    <property type="molecule type" value="Genomic_DNA"/>
</dbReference>
<name>A0A6P2CKJ3_9NOCA</name>
<dbReference type="PANTHER" id="PTHR42788:SF2">
    <property type="entry name" value="ABC TRANSPORTER ATP-BINDING PROTEIN"/>
    <property type="match status" value="1"/>
</dbReference>
<dbReference type="InterPro" id="IPR003439">
    <property type="entry name" value="ABC_transporter-like_ATP-bd"/>
</dbReference>
<evidence type="ECO:0000313" key="6">
    <source>
        <dbReference type="Proteomes" id="UP000471120"/>
    </source>
</evidence>
<evidence type="ECO:0000259" key="4">
    <source>
        <dbReference type="PROSITE" id="PS50893"/>
    </source>
</evidence>
<keyword evidence="3 5" id="KW-0067">ATP-binding</keyword>
<gene>
    <name evidence="5" type="ORF">DW322_17610</name>
</gene>
<evidence type="ECO:0000313" key="5">
    <source>
        <dbReference type="EMBL" id="TXG91676.1"/>
    </source>
</evidence>
<dbReference type="InterPro" id="IPR003593">
    <property type="entry name" value="AAA+_ATPase"/>
</dbReference>
<dbReference type="InterPro" id="IPR017871">
    <property type="entry name" value="ABC_transporter-like_CS"/>
</dbReference>
<dbReference type="SMART" id="SM00382">
    <property type="entry name" value="AAA"/>
    <property type="match status" value="1"/>
</dbReference>
<dbReference type="InterPro" id="IPR027417">
    <property type="entry name" value="P-loop_NTPase"/>
</dbReference>
<dbReference type="GO" id="GO:0016887">
    <property type="term" value="F:ATP hydrolysis activity"/>
    <property type="evidence" value="ECO:0007669"/>
    <property type="project" value="InterPro"/>
</dbReference>
<dbReference type="PROSITE" id="PS00211">
    <property type="entry name" value="ABC_TRANSPORTER_1"/>
    <property type="match status" value="1"/>
</dbReference>
<proteinExistence type="predicted"/>
<sequence length="258" mass="28278">MTPSTEFLTARGLHKSFSGDHGTRAVLGGVDFHVARGEFVAIVGPSGCGKSTLFTLLAGLDDADSGEIVLGGERITAGVPRCAYMPQNDLLFPWRSVLENASLGLEVQGVPRARARERAGTLFAEFGLDGFEDARPSQLSGGMRQRAALVRTVVQERPLLLLDEPLGALDSLTRTDMQYWLQDVWSRFRWTALMITHDVREALLLADRVLVLAPRPTRVAREIRVDLPRPRTLDTTATDEFTALEREVLAALVPTVST</sequence>
<protein>
    <submittedName>
        <fullName evidence="5">ABC transporter ATP-binding protein</fullName>
    </submittedName>
</protein>
<evidence type="ECO:0000256" key="1">
    <source>
        <dbReference type="ARBA" id="ARBA00022448"/>
    </source>
</evidence>
<dbReference type="RefSeq" id="WP_010839776.1">
    <property type="nucleotide sequence ID" value="NZ_QRCM01000001.1"/>
</dbReference>
<keyword evidence="2" id="KW-0547">Nucleotide-binding</keyword>
<organism evidence="5 6">
    <name type="scientific">Rhodococcus rhodnii</name>
    <dbReference type="NCBI Taxonomy" id="38312"/>
    <lineage>
        <taxon>Bacteria</taxon>
        <taxon>Bacillati</taxon>
        <taxon>Actinomycetota</taxon>
        <taxon>Actinomycetes</taxon>
        <taxon>Mycobacteriales</taxon>
        <taxon>Nocardiaceae</taxon>
        <taxon>Rhodococcus</taxon>
    </lineage>
</organism>
<comment type="caution">
    <text evidence="5">The sequence shown here is derived from an EMBL/GenBank/DDBJ whole genome shotgun (WGS) entry which is preliminary data.</text>
</comment>
<dbReference type="Pfam" id="PF00005">
    <property type="entry name" value="ABC_tran"/>
    <property type="match status" value="1"/>
</dbReference>
<dbReference type="PANTHER" id="PTHR42788">
    <property type="entry name" value="TAURINE IMPORT ATP-BINDING PROTEIN-RELATED"/>
    <property type="match status" value="1"/>
</dbReference>
<evidence type="ECO:0000256" key="2">
    <source>
        <dbReference type="ARBA" id="ARBA00022741"/>
    </source>
</evidence>
<accession>A0A6P2CKJ3</accession>
<evidence type="ECO:0000256" key="3">
    <source>
        <dbReference type="ARBA" id="ARBA00022840"/>
    </source>
</evidence>
<dbReference type="InterPro" id="IPR050166">
    <property type="entry name" value="ABC_transporter_ATP-bind"/>
</dbReference>
<dbReference type="SUPFAM" id="SSF52540">
    <property type="entry name" value="P-loop containing nucleoside triphosphate hydrolases"/>
    <property type="match status" value="1"/>
</dbReference>
<dbReference type="GO" id="GO:0005524">
    <property type="term" value="F:ATP binding"/>
    <property type="evidence" value="ECO:0007669"/>
    <property type="project" value="UniProtKB-KW"/>
</dbReference>
<reference evidence="5 6" key="1">
    <citation type="submission" date="2018-07" db="EMBL/GenBank/DDBJ databases">
        <title>Genome sequence of Rhodococcus rhodnii ATCC 35071 from Rhodnius prolixus.</title>
        <authorList>
            <person name="Patel V."/>
            <person name="Vogel K.J."/>
        </authorList>
    </citation>
    <scope>NUCLEOTIDE SEQUENCE [LARGE SCALE GENOMIC DNA]</scope>
    <source>
        <strain evidence="5 6">ATCC 35071</strain>
    </source>
</reference>